<dbReference type="InterPro" id="IPR007255">
    <property type="entry name" value="COG8"/>
</dbReference>
<dbReference type="InterPro" id="IPR001849">
    <property type="entry name" value="PH_domain"/>
</dbReference>
<evidence type="ECO:0000256" key="3">
    <source>
        <dbReference type="ARBA" id="ARBA00022833"/>
    </source>
</evidence>
<dbReference type="Gene3D" id="2.30.29.30">
    <property type="entry name" value="Pleckstrin-homology domain (PH domain)/Phosphotyrosine-binding domain (PTB)"/>
    <property type="match status" value="1"/>
</dbReference>
<feature type="coiled-coil region" evidence="5">
    <location>
        <begin position="12"/>
        <end position="64"/>
    </location>
</feature>
<dbReference type="InterPro" id="IPR036770">
    <property type="entry name" value="Ankyrin_rpt-contain_sf"/>
</dbReference>
<dbReference type="PROSITE" id="PS50115">
    <property type="entry name" value="ARFGAP"/>
    <property type="match status" value="1"/>
</dbReference>
<dbReference type="PANTHER" id="PTHR23180:SF160">
    <property type="entry name" value="ADP-RIBOSYLATION FACTOR GTPASE-ACTIVATING PROTEIN EFFECTOR PROTEIN 1"/>
    <property type="match status" value="1"/>
</dbReference>
<evidence type="ECO:0000256" key="5">
    <source>
        <dbReference type="SAM" id="Coils"/>
    </source>
</evidence>
<proteinExistence type="predicted"/>
<dbReference type="STRING" id="1246581.A0A2H9TIB3"/>
<gene>
    <name evidence="8" type="ORF">PSACC_02722</name>
</gene>
<evidence type="ECO:0000313" key="8">
    <source>
        <dbReference type="EMBL" id="PJF17469.1"/>
    </source>
</evidence>
<keyword evidence="3" id="KW-0862">Zinc</keyword>
<keyword evidence="1" id="KW-0479">Metal-binding</keyword>
<dbReference type="InterPro" id="IPR045258">
    <property type="entry name" value="ACAP1/2/3-like"/>
</dbReference>
<evidence type="ECO:0000259" key="7">
    <source>
        <dbReference type="PROSITE" id="PS50115"/>
    </source>
</evidence>
<evidence type="ECO:0000256" key="1">
    <source>
        <dbReference type="ARBA" id="ARBA00022723"/>
    </source>
</evidence>
<dbReference type="InterPro" id="IPR037278">
    <property type="entry name" value="ARFGAP/RecO"/>
</dbReference>
<dbReference type="PRINTS" id="PR00405">
    <property type="entry name" value="REVINTRACTNG"/>
</dbReference>
<dbReference type="Proteomes" id="UP000240830">
    <property type="component" value="Unassembled WGS sequence"/>
</dbReference>
<protein>
    <submittedName>
        <fullName evidence="8">Stromal membrane-associated GTPase-activating protein 2</fullName>
    </submittedName>
</protein>
<evidence type="ECO:0000256" key="4">
    <source>
        <dbReference type="PROSITE-ProRule" id="PRU00288"/>
    </source>
</evidence>
<dbReference type="SUPFAM" id="SSF57863">
    <property type="entry name" value="ArfGap/RecO-like zinc finger"/>
    <property type="match status" value="1"/>
</dbReference>
<feature type="domain" description="Arf-GAP" evidence="7">
    <location>
        <begin position="542"/>
        <end position="659"/>
    </location>
</feature>
<evidence type="ECO:0000313" key="9">
    <source>
        <dbReference type="Proteomes" id="UP000240830"/>
    </source>
</evidence>
<dbReference type="InterPro" id="IPR038508">
    <property type="entry name" value="ArfGAP_dom_sf"/>
</dbReference>
<dbReference type="SUPFAM" id="SSF48403">
    <property type="entry name" value="Ankyrin repeat"/>
    <property type="match status" value="1"/>
</dbReference>
<dbReference type="Gene3D" id="1.25.40.20">
    <property type="entry name" value="Ankyrin repeat-containing domain"/>
    <property type="match status" value="1"/>
</dbReference>
<dbReference type="Gene3D" id="1.10.220.150">
    <property type="entry name" value="Arf GTPase activating protein"/>
    <property type="match status" value="1"/>
</dbReference>
<organism evidence="8 9">
    <name type="scientific">Paramicrosporidium saccamoebae</name>
    <dbReference type="NCBI Taxonomy" id="1246581"/>
    <lineage>
        <taxon>Eukaryota</taxon>
        <taxon>Fungi</taxon>
        <taxon>Fungi incertae sedis</taxon>
        <taxon>Cryptomycota</taxon>
        <taxon>Cryptomycota incertae sedis</taxon>
        <taxon>Paramicrosporidium</taxon>
    </lineage>
</organism>
<reference evidence="8 9" key="1">
    <citation type="submission" date="2016-10" db="EMBL/GenBank/DDBJ databases">
        <title>The genome of Paramicrosporidium saccamoebae is the missing link in understanding Cryptomycota and Microsporidia evolution.</title>
        <authorList>
            <person name="Quandt C.A."/>
            <person name="Beaudet D."/>
            <person name="Corsaro D."/>
            <person name="Michel R."/>
            <person name="Corradi N."/>
            <person name="James T."/>
        </authorList>
    </citation>
    <scope>NUCLEOTIDE SEQUENCE [LARGE SCALE GENOMIC DNA]</scope>
    <source>
        <strain evidence="8 9">KSL3</strain>
    </source>
</reference>
<dbReference type="SMART" id="SM00233">
    <property type="entry name" value="PH"/>
    <property type="match status" value="1"/>
</dbReference>
<feature type="domain" description="PH" evidence="6">
    <location>
        <begin position="432"/>
        <end position="520"/>
    </location>
</feature>
<keyword evidence="9" id="KW-1185">Reference proteome</keyword>
<dbReference type="OrthoDB" id="10266696at2759"/>
<dbReference type="SMART" id="SM00105">
    <property type="entry name" value="ArfGap"/>
    <property type="match status" value="1"/>
</dbReference>
<evidence type="ECO:0000259" key="6">
    <source>
        <dbReference type="PROSITE" id="PS50003"/>
    </source>
</evidence>
<name>A0A2H9TIB3_9FUNG</name>
<keyword evidence="2 4" id="KW-0863">Zinc-finger</keyword>
<accession>A0A2H9TIB3</accession>
<dbReference type="GO" id="GO:0017119">
    <property type="term" value="C:Golgi transport complex"/>
    <property type="evidence" value="ECO:0007669"/>
    <property type="project" value="InterPro"/>
</dbReference>
<dbReference type="EMBL" id="MTSL01000174">
    <property type="protein sequence ID" value="PJF17469.1"/>
    <property type="molecule type" value="Genomic_DNA"/>
</dbReference>
<dbReference type="Pfam" id="PF01412">
    <property type="entry name" value="ArfGap"/>
    <property type="match status" value="1"/>
</dbReference>
<dbReference type="InterPro" id="IPR001164">
    <property type="entry name" value="ArfGAP_dom"/>
</dbReference>
<dbReference type="SUPFAM" id="SSF50729">
    <property type="entry name" value="PH domain-like"/>
    <property type="match status" value="1"/>
</dbReference>
<dbReference type="GO" id="GO:0008270">
    <property type="term" value="F:zinc ion binding"/>
    <property type="evidence" value="ECO:0007669"/>
    <property type="project" value="UniProtKB-KW"/>
</dbReference>
<dbReference type="AlphaFoldDB" id="A0A2H9TIB3"/>
<dbReference type="PANTHER" id="PTHR23180">
    <property type="entry name" value="CENTAURIN/ARF"/>
    <property type="match status" value="1"/>
</dbReference>
<sequence length="800" mass="89953">MNGIAVNGAAELAQLREERRHLQGEREVLLREHYPLILDTLSIADELAKRVRELRTTLNTFTGETLPQLEALTTFDHVENNIVRPHRERSERLRQNMKEEQKQRQKLLVERSIQLLQSNVSLSTCLRVVSTLKQQREFIEEPTKLERVFLDARRRHLTVIIEESVIKKKDLMDNIKLFEALVKAMREPVLDVVTQYRAAFSDLYPLSRFLVARIDWFLVSIEALIKNARNTLVLASFWNQLVLLNAAYVGIGASFLPLVEPVFVQQAMQLINASASASWQYFQAKGTEVSFRRPSNSLKVPASAGKDIIPPMEITEFPWLALMINCFVDVYEQIQVFAIPPMKKPISSVIDKQLTLFTNYFENRCRNEPEESVLAFKQCLDTVARPFVEATLEGYFAAISSWLSNRAALGTTIMLEQREQQEEGVTVPSASTTLKEGYLRKQAHNFGRDWGRRYFVLSPTHLSYYRHHTVPQKTFVKSAVGEKYQLRRFRLLTPAREYLLEAESEEDAQEWSSTIHATIISAIMGGSQQVPEGLGGLVCGGRMLVEMITAIDGNNVCADCGTTNPTWVSINLGIVLCIDCSGIHRSLGCQISKVRSLEYDTFMPETIDVVKALGNRIINAFWGAELSNPPKMNSSAERCTFIEEKYLHRVYTGDKTSLRRLSPVATSRTPFTSPELSLFSSVQTPYLPSTAALLFHHGVSPLTIHHITRTSALHCAAAANQLLQVHLLLLNGAEVVGRDGEGRTAAEVALRCGNEKVAEHLVKFMGMQARGLKRTGSVRSGGIIQSNAAVAQRIRKGLMQ</sequence>
<evidence type="ECO:0000256" key="2">
    <source>
        <dbReference type="ARBA" id="ARBA00022771"/>
    </source>
</evidence>
<dbReference type="PROSITE" id="PS50003">
    <property type="entry name" value="PH_DOMAIN"/>
    <property type="match status" value="1"/>
</dbReference>
<keyword evidence="5" id="KW-0175">Coiled coil</keyword>
<dbReference type="Pfam" id="PF00169">
    <property type="entry name" value="PH"/>
    <property type="match status" value="1"/>
</dbReference>
<comment type="caution">
    <text evidence="8">The sequence shown here is derived from an EMBL/GenBank/DDBJ whole genome shotgun (WGS) entry which is preliminary data.</text>
</comment>
<dbReference type="InterPro" id="IPR011993">
    <property type="entry name" value="PH-like_dom_sf"/>
</dbReference>
<dbReference type="CDD" id="cd08204">
    <property type="entry name" value="ArfGap"/>
    <property type="match status" value="1"/>
</dbReference>
<dbReference type="GO" id="GO:0005096">
    <property type="term" value="F:GTPase activator activity"/>
    <property type="evidence" value="ECO:0007669"/>
    <property type="project" value="InterPro"/>
</dbReference>
<dbReference type="Pfam" id="PF04124">
    <property type="entry name" value="Dor1"/>
    <property type="match status" value="1"/>
</dbReference>